<dbReference type="Gene3D" id="3.30.40.10">
    <property type="entry name" value="Zinc/RING finger domain, C3HC4 (zinc finger)"/>
    <property type="match status" value="1"/>
</dbReference>
<keyword evidence="4" id="KW-1185">Reference proteome</keyword>
<dbReference type="Pfam" id="PF13639">
    <property type="entry name" value="zf-RING_2"/>
    <property type="match status" value="1"/>
</dbReference>
<evidence type="ECO:0000313" key="3">
    <source>
        <dbReference type="EMBL" id="RGP77516.1"/>
    </source>
</evidence>
<protein>
    <recommendedName>
        <fullName evidence="2">RING-type domain-containing protein</fullName>
    </recommendedName>
</protein>
<gene>
    <name evidence="3" type="ORF">FLONG3_4301</name>
</gene>
<feature type="domain" description="RING-type" evidence="2">
    <location>
        <begin position="30"/>
        <end position="88"/>
    </location>
</feature>
<proteinExistence type="predicted"/>
<reference evidence="3 4" key="1">
    <citation type="journal article" date="2018" name="PLoS Pathog.">
        <title>Evolution of structural diversity of trichothecenes, a family of toxins produced by plant pathogenic and entomopathogenic fungi.</title>
        <authorList>
            <person name="Proctor R.H."/>
            <person name="McCormick S.P."/>
            <person name="Kim H.S."/>
            <person name="Cardoza R.E."/>
            <person name="Stanley A.M."/>
            <person name="Lindo L."/>
            <person name="Kelly A."/>
            <person name="Brown D.W."/>
            <person name="Lee T."/>
            <person name="Vaughan M.M."/>
            <person name="Alexander N.J."/>
            <person name="Busman M."/>
            <person name="Gutierrez S."/>
        </authorList>
    </citation>
    <scope>NUCLEOTIDE SEQUENCE [LARGE SCALE GENOMIC DNA]</scope>
    <source>
        <strain evidence="3 4">NRRL 20695</strain>
    </source>
</reference>
<dbReference type="GO" id="GO:0008270">
    <property type="term" value="F:zinc ion binding"/>
    <property type="evidence" value="ECO:0007669"/>
    <property type="project" value="UniProtKB-KW"/>
</dbReference>
<evidence type="ECO:0000259" key="2">
    <source>
        <dbReference type="PROSITE" id="PS50089"/>
    </source>
</evidence>
<evidence type="ECO:0000256" key="1">
    <source>
        <dbReference type="PROSITE-ProRule" id="PRU00175"/>
    </source>
</evidence>
<dbReference type="SMART" id="SM00184">
    <property type="entry name" value="RING"/>
    <property type="match status" value="1"/>
</dbReference>
<comment type="caution">
    <text evidence="3">The sequence shown here is derived from an EMBL/GenBank/DDBJ whole genome shotgun (WGS) entry which is preliminary data.</text>
</comment>
<dbReference type="OrthoDB" id="8062037at2759"/>
<dbReference type="Proteomes" id="UP000266234">
    <property type="component" value="Unassembled WGS sequence"/>
</dbReference>
<dbReference type="InterPro" id="IPR013083">
    <property type="entry name" value="Znf_RING/FYVE/PHD"/>
</dbReference>
<evidence type="ECO:0000313" key="4">
    <source>
        <dbReference type="Proteomes" id="UP000266234"/>
    </source>
</evidence>
<keyword evidence="1" id="KW-0862">Zinc</keyword>
<keyword evidence="1" id="KW-0863">Zinc-finger</keyword>
<dbReference type="AlphaFoldDB" id="A0A395SZ72"/>
<dbReference type="SUPFAM" id="SSF57850">
    <property type="entry name" value="RING/U-box"/>
    <property type="match status" value="1"/>
</dbReference>
<dbReference type="EMBL" id="PXOG01000091">
    <property type="protein sequence ID" value="RGP77516.1"/>
    <property type="molecule type" value="Genomic_DNA"/>
</dbReference>
<dbReference type="InterPro" id="IPR001841">
    <property type="entry name" value="Znf_RING"/>
</dbReference>
<dbReference type="PROSITE" id="PS50089">
    <property type="entry name" value="ZF_RING_2"/>
    <property type="match status" value="1"/>
</dbReference>
<organism evidence="3 4">
    <name type="scientific">Fusarium longipes</name>
    <dbReference type="NCBI Taxonomy" id="694270"/>
    <lineage>
        <taxon>Eukaryota</taxon>
        <taxon>Fungi</taxon>
        <taxon>Dikarya</taxon>
        <taxon>Ascomycota</taxon>
        <taxon>Pezizomycotina</taxon>
        <taxon>Sordariomycetes</taxon>
        <taxon>Hypocreomycetidae</taxon>
        <taxon>Hypocreales</taxon>
        <taxon>Nectriaceae</taxon>
        <taxon>Fusarium</taxon>
    </lineage>
</organism>
<accession>A0A395SZ72</accession>
<name>A0A395SZ72_9HYPO</name>
<keyword evidence="1" id="KW-0479">Metal-binding</keyword>
<sequence>MSTITETFFPTLMEILKEDPSAVERLNLECGICLEKMTPKTPKPEGYLGLDHEAAILPCGHIFGNSCVMNLAKCDHRDGTAHKCPACRHPLQFTPCGCPRTIWAAFCVEEDKREKMMLRVEDIKRFPDECFGCGMKALANHLKCSLIHSTGISMSIPLYQVGVMKPAVKMVFKQTGDGGEWQIERFWVDERPYWRSDIKPDMCHRIDKFVENQSGMVLPAWMALEVVIRKDQGPLEVTYPRISS</sequence>